<organism evidence="3 4">
    <name type="scientific">Metabacillus malikii</name>
    <dbReference type="NCBI Taxonomy" id="1504265"/>
    <lineage>
        <taxon>Bacteria</taxon>
        <taxon>Bacillati</taxon>
        <taxon>Bacillota</taxon>
        <taxon>Bacilli</taxon>
        <taxon>Bacillales</taxon>
        <taxon>Bacillaceae</taxon>
        <taxon>Metabacillus</taxon>
    </lineage>
</organism>
<dbReference type="PANTHER" id="PTHR22916">
    <property type="entry name" value="GLYCOSYLTRANSFERASE"/>
    <property type="match status" value="1"/>
</dbReference>
<evidence type="ECO:0000256" key="1">
    <source>
        <dbReference type="ARBA" id="ARBA00006739"/>
    </source>
</evidence>
<keyword evidence="4" id="KW-1185">Reference proteome</keyword>
<evidence type="ECO:0000313" key="4">
    <source>
        <dbReference type="Proteomes" id="UP001234495"/>
    </source>
</evidence>
<dbReference type="CDD" id="cd04196">
    <property type="entry name" value="GT_2_like_d"/>
    <property type="match status" value="1"/>
</dbReference>
<dbReference type="EMBL" id="JAUSUD010000012">
    <property type="protein sequence ID" value="MDQ0231434.1"/>
    <property type="molecule type" value="Genomic_DNA"/>
</dbReference>
<dbReference type="InterPro" id="IPR029044">
    <property type="entry name" value="Nucleotide-diphossugar_trans"/>
</dbReference>
<proteinExistence type="inferred from homology"/>
<dbReference type="SUPFAM" id="SSF53448">
    <property type="entry name" value="Nucleotide-diphospho-sugar transferases"/>
    <property type="match status" value="1"/>
</dbReference>
<comment type="similarity">
    <text evidence="1">Belongs to the glycosyltransferase 2 family.</text>
</comment>
<accession>A0ABT9ZGR0</accession>
<feature type="domain" description="Glycosyltransferase 2-like" evidence="2">
    <location>
        <begin position="4"/>
        <end position="164"/>
    </location>
</feature>
<dbReference type="Pfam" id="PF00535">
    <property type="entry name" value="Glycos_transf_2"/>
    <property type="match status" value="1"/>
</dbReference>
<gene>
    <name evidence="3" type="ORF">J2S19_002717</name>
</gene>
<dbReference type="PANTHER" id="PTHR22916:SF3">
    <property type="entry name" value="UDP-GLCNAC:BETAGAL BETA-1,3-N-ACETYLGLUCOSAMINYLTRANSFERASE-LIKE PROTEIN 1"/>
    <property type="match status" value="1"/>
</dbReference>
<dbReference type="Gene3D" id="3.90.550.10">
    <property type="entry name" value="Spore Coat Polysaccharide Biosynthesis Protein SpsA, Chain A"/>
    <property type="match status" value="1"/>
</dbReference>
<name>A0ABT9ZGR0_9BACI</name>
<dbReference type="Proteomes" id="UP001234495">
    <property type="component" value="Unassembled WGS sequence"/>
</dbReference>
<evidence type="ECO:0000259" key="2">
    <source>
        <dbReference type="Pfam" id="PF00535"/>
    </source>
</evidence>
<comment type="caution">
    <text evidence="3">The sequence shown here is derived from an EMBL/GenBank/DDBJ whole genome shotgun (WGS) entry which is preliminary data.</text>
</comment>
<dbReference type="RefSeq" id="WP_307342380.1">
    <property type="nucleotide sequence ID" value="NZ_JAUSUD010000012.1"/>
</dbReference>
<protein>
    <submittedName>
        <fullName evidence="3">Glycosyltransferase involved in cell wall biosynthesis</fullName>
    </submittedName>
</protein>
<evidence type="ECO:0000313" key="3">
    <source>
        <dbReference type="EMBL" id="MDQ0231434.1"/>
    </source>
</evidence>
<dbReference type="InterPro" id="IPR001173">
    <property type="entry name" value="Glyco_trans_2-like"/>
</dbReference>
<reference evidence="3 4" key="1">
    <citation type="submission" date="2023-07" db="EMBL/GenBank/DDBJ databases">
        <title>Genomic Encyclopedia of Type Strains, Phase IV (KMG-IV): sequencing the most valuable type-strain genomes for metagenomic binning, comparative biology and taxonomic classification.</title>
        <authorList>
            <person name="Goeker M."/>
        </authorList>
    </citation>
    <scope>NUCLEOTIDE SEQUENCE [LARGE SCALE GENOMIC DNA]</scope>
    <source>
        <strain evidence="3 4">DSM 29005</strain>
    </source>
</reference>
<sequence>MKVSVVIATYNGANYIQRQLDTVIKQLSENDQIIIVDDCSKDETVSVVKENYGDGVEVYVNEKNLGVIKSFEKAILLAGGDVIFLCDQDDVWEGNKVERMLKAFQDENASLVVHDATVVDGNLETLHPSWNEYNGNKKKGLIGNVIKNSFTGCCMAFKKDLVSEVTPFPNSIEMHDQWIALVCLKRKKKIVYINEPLIKYVRHGGNVTGVKKRSLSTKIKGRLGTISALTRDK</sequence>